<organism evidence="1 2">
    <name type="scientific">Brassica carinata</name>
    <name type="common">Ethiopian mustard</name>
    <name type="synonym">Abyssinian cabbage</name>
    <dbReference type="NCBI Taxonomy" id="52824"/>
    <lineage>
        <taxon>Eukaryota</taxon>
        <taxon>Viridiplantae</taxon>
        <taxon>Streptophyta</taxon>
        <taxon>Embryophyta</taxon>
        <taxon>Tracheophyta</taxon>
        <taxon>Spermatophyta</taxon>
        <taxon>Magnoliopsida</taxon>
        <taxon>eudicotyledons</taxon>
        <taxon>Gunneridae</taxon>
        <taxon>Pentapetalae</taxon>
        <taxon>rosids</taxon>
        <taxon>malvids</taxon>
        <taxon>Brassicales</taxon>
        <taxon>Brassicaceae</taxon>
        <taxon>Brassiceae</taxon>
        <taxon>Brassica</taxon>
    </lineage>
</organism>
<dbReference type="OrthoDB" id="1124417at2759"/>
<comment type="caution">
    <text evidence="1">The sequence shown here is derived from an EMBL/GenBank/DDBJ whole genome shotgun (WGS) entry which is preliminary data.</text>
</comment>
<evidence type="ECO:0000313" key="2">
    <source>
        <dbReference type="Proteomes" id="UP000886595"/>
    </source>
</evidence>
<gene>
    <name evidence="1" type="ORF">Bca52824_084707</name>
</gene>
<proteinExistence type="predicted"/>
<name>A0A8X7TWG6_BRACI</name>
<dbReference type="EMBL" id="JAAMPC010000016">
    <property type="protein sequence ID" value="KAG2254571.1"/>
    <property type="molecule type" value="Genomic_DNA"/>
</dbReference>
<dbReference type="Proteomes" id="UP000886595">
    <property type="component" value="Unassembled WGS sequence"/>
</dbReference>
<protein>
    <submittedName>
        <fullName evidence="1">Uncharacterized protein</fullName>
    </submittedName>
</protein>
<reference evidence="1 2" key="1">
    <citation type="submission" date="2020-02" db="EMBL/GenBank/DDBJ databases">
        <authorList>
            <person name="Ma Q."/>
            <person name="Huang Y."/>
            <person name="Song X."/>
            <person name="Pei D."/>
        </authorList>
    </citation>
    <scope>NUCLEOTIDE SEQUENCE [LARGE SCALE GENOMIC DNA]</scope>
    <source>
        <strain evidence="1">Sxm20200214</strain>
        <tissue evidence="1">Leaf</tissue>
    </source>
</reference>
<evidence type="ECO:0000313" key="1">
    <source>
        <dbReference type="EMBL" id="KAG2254571.1"/>
    </source>
</evidence>
<accession>A0A8X7TWG6</accession>
<sequence>MKIRGSNLIELPNTSIETRLQPLSLDAGEPSGRRRRVLRFSSSHLSRFRLVSTVYVSLPTWFSVSVNISAHAKFPPRRKLVLILAGFSSRFPSPSSCCYAHLPLDEYPPLVGVEAIHPLQVEPHKPDPPPSPHQNRKNRKSFSYLPTLCLISPSVGLRPEPMTHHSPNASHPVTRRCTSTAVLSSFRRGQVSYLLGVFTKTDVQIWSYFSCAKSLLFTHLPVDSSSSTSSSLAAFSLEKQTTTSLLRSVSLPNIKWKCPSISISVLLSCVAVRLGPEDATGFVSAILRGEDWMLTSLVTISQLSGREGVVKVLSTHLTLVLNSLSSSHEELSYLSAFVIVVYHFNQRIWFIPSVYCNRTS</sequence>
<keyword evidence="2" id="KW-1185">Reference proteome</keyword>
<dbReference type="AlphaFoldDB" id="A0A8X7TWG6"/>